<dbReference type="PANTHER" id="PTHR10680:SF28">
    <property type="entry name" value="SMP-30_GLUCONOLACTONASE_LRE-LIKE REGION DOMAIN-CONTAINING PROTEIN"/>
    <property type="match status" value="1"/>
</dbReference>
<dbReference type="InterPro" id="IPR006977">
    <property type="entry name" value="Yip1_dom"/>
</dbReference>
<feature type="transmembrane region" description="Helical" evidence="7">
    <location>
        <begin position="631"/>
        <end position="655"/>
    </location>
</feature>
<dbReference type="SUPFAM" id="SSF101898">
    <property type="entry name" value="NHL repeat"/>
    <property type="match status" value="1"/>
</dbReference>
<gene>
    <name evidence="10" type="ORF">EBO34_00170</name>
</gene>
<dbReference type="GO" id="GO:0005576">
    <property type="term" value="C:extracellular region"/>
    <property type="evidence" value="ECO:0007669"/>
    <property type="project" value="TreeGrafter"/>
</dbReference>
<dbReference type="EMBL" id="RHIB01000001">
    <property type="protein sequence ID" value="RNA68430.1"/>
    <property type="molecule type" value="Genomic_DNA"/>
</dbReference>
<evidence type="ECO:0000256" key="3">
    <source>
        <dbReference type="ARBA" id="ARBA00022729"/>
    </source>
</evidence>
<dbReference type="Gene3D" id="2.40.10.500">
    <property type="match status" value="1"/>
</dbReference>
<keyword evidence="2 7" id="KW-0812">Transmembrane</keyword>
<dbReference type="Gene3D" id="1.25.40.10">
    <property type="entry name" value="Tetratricopeptide repeat domain"/>
    <property type="match status" value="1"/>
</dbReference>
<feature type="transmembrane region" description="Helical" evidence="7">
    <location>
        <begin position="502"/>
        <end position="521"/>
    </location>
</feature>
<feature type="domain" description="Yip1" evidence="9">
    <location>
        <begin position="478"/>
        <end position="648"/>
    </location>
</feature>
<dbReference type="Gene3D" id="2.120.10.30">
    <property type="entry name" value="TolB, C-terminal domain"/>
    <property type="match status" value="1"/>
</dbReference>
<evidence type="ECO:0000313" key="11">
    <source>
        <dbReference type="Proteomes" id="UP000278746"/>
    </source>
</evidence>
<evidence type="ECO:0000256" key="6">
    <source>
        <dbReference type="ARBA" id="ARBA00023180"/>
    </source>
</evidence>
<feature type="chain" id="PRO_5038808175" description="Yip1 domain-containing protein" evidence="8">
    <location>
        <begin position="24"/>
        <end position="673"/>
    </location>
</feature>
<evidence type="ECO:0000256" key="5">
    <source>
        <dbReference type="ARBA" id="ARBA00023136"/>
    </source>
</evidence>
<dbReference type="PANTHER" id="PTHR10680">
    <property type="entry name" value="PEPTIDYL-GLYCINE ALPHA-AMIDATING MONOOXYGENASE"/>
    <property type="match status" value="1"/>
</dbReference>
<keyword evidence="3 8" id="KW-0732">Signal</keyword>
<proteinExistence type="predicted"/>
<dbReference type="OrthoDB" id="9799230at2"/>
<evidence type="ECO:0000256" key="1">
    <source>
        <dbReference type="ARBA" id="ARBA00004141"/>
    </source>
</evidence>
<sequence>MRKAFIIMFCLCFFVLLPAHSSASVSVPYKTETLSADGEIIETQTAYVPLGIFQNDIDIVSPEDLFIDEDDHIFVADSGTQTVVKFDQQGNVQQSFGEGILQQPLSVYVDHEQDVYVADYAQEMVYRFSEDGDLLEEYGRPESPLFGARSPYKPQKVSVDRRGNIYIVGEGSTNGIIQLNQDGAFLGYYGVNHSRQTVLNFFQDLVTTERQRERLFSRVPPAPTNISIDEQGLVYTVTSGTDFEVIRKLNIAGANMLPPEVSTVTNLRDIDVGPIGNIYTVGNDGKIYEYDRYGNLLFMFGGRDDGTSRNGLFMQPTSIAVDNVGRLYVSDREQGDIQILEPTEFTSMLHQGLALYAEGFYLESEEYWNDILKLNSSFGLAHSAMGEVYFKQQHYNEAVEEFRLAENREGYSLAFWEIRHEWMQSNLAAVFALLLAVFGVKMAVNYADKKRNILQPVRKSWTKIKARKLVRELLFLFRFLRHPIDSFYYLKEYERVSVLSATILYAVLFLQYMFMLYWTGFIFSDQRVTELNLFLEMGTVFLPIFLFIVTNYLVSTINDGEGRLRDIYIGTIYSLAPVLVLLVPITLISNVLTYNEAFVYTFSTQIMIVWSLVILFMMIREVHDFTFFGTIRNILVTLFGMFIMILVFFVLYILLDQVLEFIITITQEVIHRV</sequence>
<keyword evidence="11" id="KW-1185">Reference proteome</keyword>
<dbReference type="Pfam" id="PF04893">
    <property type="entry name" value="Yip1"/>
    <property type="match status" value="1"/>
</dbReference>
<comment type="subcellular location">
    <subcellularLocation>
        <location evidence="1">Membrane</location>
        <topology evidence="1">Multi-pass membrane protein</topology>
    </subcellularLocation>
</comment>
<dbReference type="RefSeq" id="WP_122895955.1">
    <property type="nucleotide sequence ID" value="NZ_RHIB01000001.1"/>
</dbReference>
<dbReference type="CDD" id="cd05819">
    <property type="entry name" value="NHL"/>
    <property type="match status" value="1"/>
</dbReference>
<keyword evidence="4 7" id="KW-1133">Transmembrane helix</keyword>
<dbReference type="SUPFAM" id="SSF48452">
    <property type="entry name" value="TPR-like"/>
    <property type="match status" value="1"/>
</dbReference>
<evidence type="ECO:0000256" key="8">
    <source>
        <dbReference type="SAM" id="SignalP"/>
    </source>
</evidence>
<feature type="transmembrane region" description="Helical" evidence="7">
    <location>
        <begin position="533"/>
        <end position="555"/>
    </location>
</feature>
<accession>A0A3M7TS50</accession>
<dbReference type="InterPro" id="IPR011990">
    <property type="entry name" value="TPR-like_helical_dom_sf"/>
</dbReference>
<evidence type="ECO:0000259" key="9">
    <source>
        <dbReference type="Pfam" id="PF04893"/>
    </source>
</evidence>
<keyword evidence="6" id="KW-0325">Glycoprotein</keyword>
<dbReference type="GO" id="GO:0016020">
    <property type="term" value="C:membrane"/>
    <property type="evidence" value="ECO:0007669"/>
    <property type="project" value="UniProtKB-SubCell"/>
</dbReference>
<dbReference type="Proteomes" id="UP000278746">
    <property type="component" value="Unassembled WGS sequence"/>
</dbReference>
<feature type="transmembrane region" description="Helical" evidence="7">
    <location>
        <begin position="567"/>
        <end position="585"/>
    </location>
</feature>
<feature type="transmembrane region" description="Helical" evidence="7">
    <location>
        <begin position="597"/>
        <end position="619"/>
    </location>
</feature>
<dbReference type="InterPro" id="IPR011042">
    <property type="entry name" value="6-blade_b-propeller_TolB-like"/>
</dbReference>
<evidence type="ECO:0000256" key="7">
    <source>
        <dbReference type="SAM" id="Phobius"/>
    </source>
</evidence>
<evidence type="ECO:0000256" key="2">
    <source>
        <dbReference type="ARBA" id="ARBA00022692"/>
    </source>
</evidence>
<dbReference type="AlphaFoldDB" id="A0A3M7TS50"/>
<keyword evidence="5 7" id="KW-0472">Membrane</keyword>
<name>A0A3M7TS50_9BACI</name>
<comment type="caution">
    <text evidence="10">The sequence shown here is derived from an EMBL/GenBank/DDBJ whole genome shotgun (WGS) entry which is preliminary data.</text>
</comment>
<organism evidence="10 11">
    <name type="scientific">Alteribacter keqinensis</name>
    <dbReference type="NCBI Taxonomy" id="2483800"/>
    <lineage>
        <taxon>Bacteria</taxon>
        <taxon>Bacillati</taxon>
        <taxon>Bacillota</taxon>
        <taxon>Bacilli</taxon>
        <taxon>Bacillales</taxon>
        <taxon>Bacillaceae</taxon>
        <taxon>Alteribacter</taxon>
    </lineage>
</organism>
<feature type="signal peptide" evidence="8">
    <location>
        <begin position="1"/>
        <end position="23"/>
    </location>
</feature>
<reference evidence="10 11" key="1">
    <citation type="submission" date="2018-10" db="EMBL/GenBank/DDBJ databases">
        <title>Bacillus Keqinensis sp. nov., a moderately halophilic bacterium isolated from a saline-alkaline lake.</title>
        <authorList>
            <person name="Wang H."/>
        </authorList>
    </citation>
    <scope>NUCLEOTIDE SEQUENCE [LARGE SCALE GENOMIC DNA]</scope>
    <source>
        <strain evidence="10 11">KQ-3</strain>
    </source>
</reference>
<evidence type="ECO:0000256" key="4">
    <source>
        <dbReference type="ARBA" id="ARBA00022989"/>
    </source>
</evidence>
<protein>
    <recommendedName>
        <fullName evidence="9">Yip1 domain-containing protein</fullName>
    </recommendedName>
</protein>
<feature type="transmembrane region" description="Helical" evidence="7">
    <location>
        <begin position="427"/>
        <end position="448"/>
    </location>
</feature>
<evidence type="ECO:0000313" key="10">
    <source>
        <dbReference type="EMBL" id="RNA68430.1"/>
    </source>
</evidence>